<keyword evidence="4 5" id="KW-0949">S-adenosyl-L-methionine</keyword>
<organism evidence="6 7">
    <name type="scientific">Coniella lustricola</name>
    <dbReference type="NCBI Taxonomy" id="2025994"/>
    <lineage>
        <taxon>Eukaryota</taxon>
        <taxon>Fungi</taxon>
        <taxon>Dikarya</taxon>
        <taxon>Ascomycota</taxon>
        <taxon>Pezizomycotina</taxon>
        <taxon>Sordariomycetes</taxon>
        <taxon>Sordariomycetidae</taxon>
        <taxon>Diaporthales</taxon>
        <taxon>Schizoparmaceae</taxon>
        <taxon>Coniella</taxon>
    </lineage>
</organism>
<dbReference type="EMBL" id="KZ678503">
    <property type="protein sequence ID" value="PSR81423.1"/>
    <property type="molecule type" value="Genomic_DNA"/>
</dbReference>
<evidence type="ECO:0000313" key="6">
    <source>
        <dbReference type="EMBL" id="PSR81423.1"/>
    </source>
</evidence>
<dbReference type="InterPro" id="IPR018117">
    <property type="entry name" value="C5_DNA_meth_AS"/>
</dbReference>
<dbReference type="Pfam" id="PF00145">
    <property type="entry name" value="DNA_methylase"/>
    <property type="match status" value="2"/>
</dbReference>
<dbReference type="InterPro" id="IPR001525">
    <property type="entry name" value="C5_MeTfrase"/>
</dbReference>
<dbReference type="InParanoid" id="A0A2T3A205"/>
<dbReference type="GO" id="GO:0044027">
    <property type="term" value="P:negative regulation of gene expression via chromosomal CpG island methylation"/>
    <property type="evidence" value="ECO:0007669"/>
    <property type="project" value="TreeGrafter"/>
</dbReference>
<dbReference type="PANTHER" id="PTHR10629:SF52">
    <property type="entry name" value="DNA (CYTOSINE-5)-METHYLTRANSFERASE 1"/>
    <property type="match status" value="1"/>
</dbReference>
<proteinExistence type="inferred from homology"/>
<keyword evidence="2 5" id="KW-0489">Methyltransferase</keyword>
<feature type="non-terminal residue" evidence="6">
    <location>
        <position position="320"/>
    </location>
</feature>
<evidence type="ECO:0000256" key="5">
    <source>
        <dbReference type="PROSITE-ProRule" id="PRU01016"/>
    </source>
</evidence>
<evidence type="ECO:0000256" key="1">
    <source>
        <dbReference type="ARBA" id="ARBA00011975"/>
    </source>
</evidence>
<reference evidence="6 7" key="1">
    <citation type="journal article" date="2018" name="Mycol. Prog.">
        <title>Coniella lustricola, a new species from submerged detritus.</title>
        <authorList>
            <person name="Raudabaugh D.B."/>
            <person name="Iturriaga T."/>
            <person name="Carver A."/>
            <person name="Mondo S."/>
            <person name="Pangilinan J."/>
            <person name="Lipzen A."/>
            <person name="He G."/>
            <person name="Amirebrahimi M."/>
            <person name="Grigoriev I.V."/>
            <person name="Miller A.N."/>
        </authorList>
    </citation>
    <scope>NUCLEOTIDE SEQUENCE [LARGE SCALE GENOMIC DNA]</scope>
    <source>
        <strain evidence="6 7">B22-T-1</strain>
    </source>
</reference>
<dbReference type="PROSITE" id="PS51679">
    <property type="entry name" value="SAM_MT_C5"/>
    <property type="match status" value="1"/>
</dbReference>
<dbReference type="InterPro" id="IPR050390">
    <property type="entry name" value="C5-Methyltransferase"/>
</dbReference>
<evidence type="ECO:0000313" key="7">
    <source>
        <dbReference type="Proteomes" id="UP000241462"/>
    </source>
</evidence>
<dbReference type="InterPro" id="IPR029063">
    <property type="entry name" value="SAM-dependent_MTases_sf"/>
</dbReference>
<dbReference type="Gene3D" id="3.90.120.10">
    <property type="entry name" value="DNA Methylase, subunit A, domain 2"/>
    <property type="match status" value="1"/>
</dbReference>
<dbReference type="GO" id="GO:0005634">
    <property type="term" value="C:nucleus"/>
    <property type="evidence" value="ECO:0007669"/>
    <property type="project" value="TreeGrafter"/>
</dbReference>
<evidence type="ECO:0000256" key="4">
    <source>
        <dbReference type="ARBA" id="ARBA00022691"/>
    </source>
</evidence>
<dbReference type="OrthoDB" id="414133at2759"/>
<name>A0A2T3A205_9PEZI</name>
<sequence length="320" mass="35748">GQRPAGAKRTMVDIFCGAGGTSCGARMAGFEPVIAVDNWEPACKTYRENFPQAAVFEQDVTSFIHHKLRHKTHVDVLHISPPCQPYSPAHTRAGRNDERNIAALFSSEVIDKLRPRLATLEQTYGITHEAHVGFFHALLQSYTRRNFSVRWKIVRFLEYGLPQIRRRLVMICSCPGEKLPTFPPATHGNVTGRARAHAMAARGQGLKPYMTEAQAIGNIPRRATLHDVDGAFPVNVPAHDPNLPLARTITCGGAEKKYHYSGKRAYTVRELACLQGFPITYQFLGTAQTVIRKQVGNAFPPSVVKVIYEHLRAWLDELDR</sequence>
<dbReference type="PROSITE" id="PS00095">
    <property type="entry name" value="C5_MTASE_2"/>
    <property type="match status" value="1"/>
</dbReference>
<comment type="similarity">
    <text evidence="5">Belongs to the class I-like SAM-binding methyltransferase superfamily. C5-methyltransferase family.</text>
</comment>
<dbReference type="GO" id="GO:0032259">
    <property type="term" value="P:methylation"/>
    <property type="evidence" value="ECO:0007669"/>
    <property type="project" value="UniProtKB-KW"/>
</dbReference>
<dbReference type="Gene3D" id="3.40.50.150">
    <property type="entry name" value="Vaccinia Virus protein VP39"/>
    <property type="match status" value="1"/>
</dbReference>
<accession>A0A2T3A205</accession>
<dbReference type="EC" id="2.1.1.37" evidence="1"/>
<feature type="non-terminal residue" evidence="6">
    <location>
        <position position="1"/>
    </location>
</feature>
<dbReference type="GO" id="GO:0003677">
    <property type="term" value="F:DNA binding"/>
    <property type="evidence" value="ECO:0007669"/>
    <property type="project" value="TreeGrafter"/>
</dbReference>
<protein>
    <recommendedName>
        <fullName evidence="1">DNA (cytosine-5-)-methyltransferase</fullName>
        <ecNumber evidence="1">2.1.1.37</ecNumber>
    </recommendedName>
</protein>
<keyword evidence="3 5" id="KW-0808">Transferase</keyword>
<dbReference type="PANTHER" id="PTHR10629">
    <property type="entry name" value="CYTOSINE-SPECIFIC METHYLTRANSFERASE"/>
    <property type="match status" value="1"/>
</dbReference>
<gene>
    <name evidence="6" type="ORF">BD289DRAFT_334745</name>
</gene>
<dbReference type="Proteomes" id="UP000241462">
    <property type="component" value="Unassembled WGS sequence"/>
</dbReference>
<dbReference type="PROSITE" id="PS00094">
    <property type="entry name" value="C5_MTASE_1"/>
    <property type="match status" value="1"/>
</dbReference>
<dbReference type="AlphaFoldDB" id="A0A2T3A205"/>
<dbReference type="STRING" id="2025994.A0A2T3A205"/>
<dbReference type="PRINTS" id="PR00105">
    <property type="entry name" value="C5METTRFRASE"/>
</dbReference>
<keyword evidence="7" id="KW-1185">Reference proteome</keyword>
<evidence type="ECO:0000256" key="2">
    <source>
        <dbReference type="ARBA" id="ARBA00022603"/>
    </source>
</evidence>
<feature type="active site" evidence="5">
    <location>
        <position position="83"/>
    </location>
</feature>
<dbReference type="InterPro" id="IPR031303">
    <property type="entry name" value="C5_meth_CS"/>
</dbReference>
<evidence type="ECO:0000256" key="3">
    <source>
        <dbReference type="ARBA" id="ARBA00022679"/>
    </source>
</evidence>
<dbReference type="SUPFAM" id="SSF53335">
    <property type="entry name" value="S-adenosyl-L-methionine-dependent methyltransferases"/>
    <property type="match status" value="1"/>
</dbReference>
<dbReference type="GO" id="GO:0003886">
    <property type="term" value="F:DNA (cytosine-5-)-methyltransferase activity"/>
    <property type="evidence" value="ECO:0007669"/>
    <property type="project" value="UniProtKB-EC"/>
</dbReference>